<evidence type="ECO:0000313" key="7">
    <source>
        <dbReference type="Proteomes" id="UP000292665"/>
    </source>
</evidence>
<evidence type="ECO:0000256" key="1">
    <source>
        <dbReference type="ARBA" id="ARBA00023125"/>
    </source>
</evidence>
<reference evidence="5 7" key="2">
    <citation type="journal article" date="2019" name="Science, e1252229">
        <title>Invertible promoters mediate bacterial phase variation, antibiotic resistance, and host adaptation in the gut.</title>
        <authorList>
            <person name="Jiang X."/>
            <person name="Hall A.B."/>
            <person name="Arthur T.D."/>
            <person name="Plichta D.R."/>
            <person name="Covington C.T."/>
            <person name="Poyet M."/>
            <person name="Crothers J."/>
            <person name="Moses P.L."/>
            <person name="Tolonen A.C."/>
            <person name="Vlamakis H."/>
            <person name="Alm E.J."/>
            <person name="Xavier R.J."/>
        </authorList>
    </citation>
    <scope>NUCLEOTIDE SEQUENCE [LARGE SCALE GENOMIC DNA]</scope>
    <source>
        <strain evidence="7">aa_0143</strain>
        <strain evidence="5">Aa_0143</strain>
    </source>
</reference>
<evidence type="ECO:0000313" key="6">
    <source>
        <dbReference type="Proteomes" id="UP000095787"/>
    </source>
</evidence>
<dbReference type="Gene3D" id="1.10.357.10">
    <property type="entry name" value="Tetracycline Repressor, domain 2"/>
    <property type="match status" value="1"/>
</dbReference>
<dbReference type="GO" id="GO:0016301">
    <property type="term" value="F:kinase activity"/>
    <property type="evidence" value="ECO:0007669"/>
    <property type="project" value="UniProtKB-KW"/>
</dbReference>
<name>A0A174CNZ1_9FIRM</name>
<dbReference type="Proteomes" id="UP000095787">
    <property type="component" value="Unassembled WGS sequence"/>
</dbReference>
<dbReference type="Pfam" id="PF14278">
    <property type="entry name" value="TetR_C_8"/>
    <property type="match status" value="1"/>
</dbReference>
<protein>
    <submittedName>
        <fullName evidence="4">Probable dihydroxyacetone kinase regulator</fullName>
    </submittedName>
    <submittedName>
        <fullName evidence="5">TetR/AcrR family transcriptional regulator</fullName>
    </submittedName>
</protein>
<keyword evidence="1 2" id="KW-0238">DNA-binding</keyword>
<keyword evidence="4" id="KW-0808">Transferase</keyword>
<dbReference type="GO" id="GO:0003677">
    <property type="term" value="F:DNA binding"/>
    <property type="evidence" value="ECO:0007669"/>
    <property type="project" value="UniProtKB-UniRule"/>
</dbReference>
<dbReference type="Proteomes" id="UP000292665">
    <property type="component" value="Unassembled WGS sequence"/>
</dbReference>
<accession>A0A174CNZ1</accession>
<keyword evidence="4" id="KW-0418">Kinase</keyword>
<dbReference type="RefSeq" id="WP_004847117.1">
    <property type="nucleotide sequence ID" value="NZ_AP028249.1"/>
</dbReference>
<dbReference type="AlphaFoldDB" id="A0A174CNZ1"/>
<dbReference type="PANTHER" id="PTHR43479">
    <property type="entry name" value="ACREF/ENVCD OPERON REPRESSOR-RELATED"/>
    <property type="match status" value="1"/>
</dbReference>
<dbReference type="SUPFAM" id="SSF46689">
    <property type="entry name" value="Homeodomain-like"/>
    <property type="match status" value="1"/>
</dbReference>
<dbReference type="GeneID" id="97329824"/>
<evidence type="ECO:0000256" key="2">
    <source>
        <dbReference type="PROSITE-ProRule" id="PRU00335"/>
    </source>
</evidence>
<feature type="domain" description="HTH tetR-type" evidence="3">
    <location>
        <begin position="10"/>
        <end position="70"/>
    </location>
</feature>
<proteinExistence type="predicted"/>
<sequence length="196" mass="23205">MEKKTDRRVRKTKNQLRTGLARLMKKKNIGQITVKELVDDVDINRSTFYLHYSDIPSLLKEIEDDMIEEIERAILEHPIKIEKDTTYLFIEDLFRVLSDNREIGCALLGPYGDITFIRRIEKFLEENSRDLLAERFPEKFAEMKYFYSFCFNGCLGFIRTWLENGENMPPEYAARLTFQMVVSSLDAFYEDAKENK</sequence>
<dbReference type="InterPro" id="IPR039532">
    <property type="entry name" value="TetR_C_Firmicutes"/>
</dbReference>
<gene>
    <name evidence="5" type="ORF">EAI93_04240</name>
    <name evidence="4" type="ORF">ERS852456_01740</name>
</gene>
<dbReference type="InterPro" id="IPR001647">
    <property type="entry name" value="HTH_TetR"/>
</dbReference>
<evidence type="ECO:0000313" key="4">
    <source>
        <dbReference type="EMBL" id="CUO14864.1"/>
    </source>
</evidence>
<dbReference type="InterPro" id="IPR050624">
    <property type="entry name" value="HTH-type_Tx_Regulator"/>
</dbReference>
<dbReference type="EMBL" id="RCYR01000005">
    <property type="protein sequence ID" value="RYS81043.1"/>
    <property type="molecule type" value="Genomic_DNA"/>
</dbReference>
<evidence type="ECO:0000259" key="3">
    <source>
        <dbReference type="PROSITE" id="PS50977"/>
    </source>
</evidence>
<feature type="DNA-binding region" description="H-T-H motif" evidence="2">
    <location>
        <begin position="33"/>
        <end position="52"/>
    </location>
</feature>
<dbReference type="InterPro" id="IPR009057">
    <property type="entry name" value="Homeodomain-like_sf"/>
</dbReference>
<dbReference type="PANTHER" id="PTHR43479:SF7">
    <property type="entry name" value="TETR-FAMILY TRANSCRIPTIONAL REGULATOR"/>
    <property type="match status" value="1"/>
</dbReference>
<dbReference type="PROSITE" id="PS50977">
    <property type="entry name" value="HTH_TETR_2"/>
    <property type="match status" value="1"/>
</dbReference>
<dbReference type="EMBL" id="CYZO01000021">
    <property type="protein sequence ID" value="CUO14864.1"/>
    <property type="molecule type" value="Genomic_DNA"/>
</dbReference>
<reference evidence="4 6" key="1">
    <citation type="submission" date="2015-09" db="EMBL/GenBank/DDBJ databases">
        <authorList>
            <consortium name="Pathogen Informatics"/>
        </authorList>
    </citation>
    <scope>NUCLEOTIDE SEQUENCE [LARGE SCALE GENOMIC DNA]</scope>
    <source>
        <strain evidence="4 6">2789STDY5834841</strain>
    </source>
</reference>
<evidence type="ECO:0000313" key="5">
    <source>
        <dbReference type="EMBL" id="RYS81043.1"/>
    </source>
</evidence>
<organism evidence="4 6">
    <name type="scientific">[Ruminococcus] torques</name>
    <dbReference type="NCBI Taxonomy" id="33039"/>
    <lineage>
        <taxon>Bacteria</taxon>
        <taxon>Bacillati</taxon>
        <taxon>Bacillota</taxon>
        <taxon>Clostridia</taxon>
        <taxon>Lachnospirales</taxon>
        <taxon>Lachnospiraceae</taxon>
        <taxon>Mediterraneibacter</taxon>
    </lineage>
</organism>